<proteinExistence type="inferred from homology"/>
<gene>
    <name evidence="7" type="ORF">EYZ11_012560</name>
</gene>
<dbReference type="InterPro" id="IPR006094">
    <property type="entry name" value="Oxid_FAD_bind_N"/>
</dbReference>
<dbReference type="Proteomes" id="UP000308092">
    <property type="component" value="Unassembled WGS sequence"/>
</dbReference>
<dbReference type="InterPro" id="IPR050416">
    <property type="entry name" value="FAD-linked_Oxidoreductase"/>
</dbReference>
<dbReference type="Gene3D" id="3.30.465.10">
    <property type="match status" value="1"/>
</dbReference>
<feature type="signal peptide" evidence="5">
    <location>
        <begin position="1"/>
        <end position="23"/>
    </location>
</feature>
<keyword evidence="4" id="KW-0560">Oxidoreductase</keyword>
<evidence type="ECO:0000313" key="8">
    <source>
        <dbReference type="Proteomes" id="UP000308092"/>
    </source>
</evidence>
<comment type="caution">
    <text evidence="7">The sequence shown here is derived from an EMBL/GenBank/DDBJ whole genome shotgun (WGS) entry which is preliminary data.</text>
</comment>
<evidence type="ECO:0000256" key="3">
    <source>
        <dbReference type="ARBA" id="ARBA00022827"/>
    </source>
</evidence>
<evidence type="ECO:0000259" key="6">
    <source>
        <dbReference type="PROSITE" id="PS51387"/>
    </source>
</evidence>
<keyword evidence="5" id="KW-0732">Signal</keyword>
<evidence type="ECO:0000256" key="2">
    <source>
        <dbReference type="ARBA" id="ARBA00022630"/>
    </source>
</evidence>
<dbReference type="GO" id="GO:0071949">
    <property type="term" value="F:FAD binding"/>
    <property type="evidence" value="ECO:0007669"/>
    <property type="project" value="InterPro"/>
</dbReference>
<dbReference type="VEuPathDB" id="FungiDB:EYZ11_012560"/>
<dbReference type="GO" id="GO:0016491">
    <property type="term" value="F:oxidoreductase activity"/>
    <property type="evidence" value="ECO:0007669"/>
    <property type="project" value="UniProtKB-KW"/>
</dbReference>
<organism evidence="7 8">
    <name type="scientific">Aspergillus tanneri</name>
    <dbReference type="NCBI Taxonomy" id="1220188"/>
    <lineage>
        <taxon>Eukaryota</taxon>
        <taxon>Fungi</taxon>
        <taxon>Dikarya</taxon>
        <taxon>Ascomycota</taxon>
        <taxon>Pezizomycotina</taxon>
        <taxon>Eurotiomycetes</taxon>
        <taxon>Eurotiomycetidae</taxon>
        <taxon>Eurotiales</taxon>
        <taxon>Aspergillaceae</taxon>
        <taxon>Aspergillus</taxon>
        <taxon>Aspergillus subgen. Circumdati</taxon>
    </lineage>
</organism>
<dbReference type="InterPro" id="IPR016166">
    <property type="entry name" value="FAD-bd_PCMH"/>
</dbReference>
<dbReference type="InterPro" id="IPR036318">
    <property type="entry name" value="FAD-bd_PCMH-like_sf"/>
</dbReference>
<comment type="similarity">
    <text evidence="1">Belongs to the oxygen-dependent FAD-linked oxidoreductase family.</text>
</comment>
<dbReference type="EMBL" id="SOSA01000967">
    <property type="protein sequence ID" value="THC87993.1"/>
    <property type="molecule type" value="Genomic_DNA"/>
</dbReference>
<dbReference type="PROSITE" id="PS51387">
    <property type="entry name" value="FAD_PCMH"/>
    <property type="match status" value="1"/>
</dbReference>
<protein>
    <recommendedName>
        <fullName evidence="6">FAD-binding PCMH-type domain-containing protein</fullName>
    </recommendedName>
</protein>
<evidence type="ECO:0000256" key="4">
    <source>
        <dbReference type="ARBA" id="ARBA00023002"/>
    </source>
</evidence>
<sequence length="405" mass="43494">MSMLRRPLTQLLGLLPLALVVLSSSNICDLLHSQTPGRVVYPGETLYTASESSYYPGYERALQPSCIFRPTSTAEVSEFVHFINENANASSSPLQFAVRGGGHTLFTGAANINDAITVDLRAMNSLVLSDDRKTACVGGGSIFSELYPQLERHGLTVLGGRVPDIGVGGCTTGGGLNFLSRKHGFSCDHIYGYEVVLANGSVVHATASANRDLWLALKGGSNNFGIVTQFDLATFPQKAIAADMAVILNFADGSFLTGNSLFYTNPVANPPEYRPFTPLPSPVLNNLGFNIVSSMVTNFGHALPSKLNWTAEIVYSFKNANATTYRQLFRIWEDGCRALADIEGLQVQYLVQPQPVTNGTNSLGQPAGETDRVIGLVTVSFDNAADEETALRGLCSIVQEQMAVL</sequence>
<accession>A0A4S3IZY1</accession>
<dbReference type="SUPFAM" id="SSF56176">
    <property type="entry name" value="FAD-binding/transporter-associated domain-like"/>
    <property type="match status" value="1"/>
</dbReference>
<keyword evidence="8" id="KW-1185">Reference proteome</keyword>
<name>A0A4S3IZY1_9EURO</name>
<evidence type="ECO:0000256" key="5">
    <source>
        <dbReference type="SAM" id="SignalP"/>
    </source>
</evidence>
<evidence type="ECO:0000256" key="1">
    <source>
        <dbReference type="ARBA" id="ARBA00005466"/>
    </source>
</evidence>
<evidence type="ECO:0000313" key="7">
    <source>
        <dbReference type="EMBL" id="THC87993.1"/>
    </source>
</evidence>
<dbReference type="PANTHER" id="PTHR42973">
    <property type="entry name" value="BINDING OXIDOREDUCTASE, PUTATIVE (AFU_ORTHOLOGUE AFUA_1G17690)-RELATED"/>
    <property type="match status" value="1"/>
</dbReference>
<dbReference type="STRING" id="1220188.A0A4S3IZY1"/>
<keyword evidence="3" id="KW-0274">FAD</keyword>
<dbReference type="Pfam" id="PF01565">
    <property type="entry name" value="FAD_binding_4"/>
    <property type="match status" value="1"/>
</dbReference>
<feature type="chain" id="PRO_5020734744" description="FAD-binding PCMH-type domain-containing protein" evidence="5">
    <location>
        <begin position="24"/>
        <end position="405"/>
    </location>
</feature>
<dbReference type="InterPro" id="IPR016169">
    <property type="entry name" value="FAD-bd_PCMH_sub2"/>
</dbReference>
<reference evidence="7 8" key="1">
    <citation type="submission" date="2019-03" db="EMBL/GenBank/DDBJ databases">
        <title>The genome sequence of a newly discovered highly antifungal drug resistant Aspergillus species, Aspergillus tanneri NIH 1004.</title>
        <authorList>
            <person name="Mounaud S."/>
            <person name="Singh I."/>
            <person name="Joardar V."/>
            <person name="Pakala S."/>
            <person name="Pakala S."/>
            <person name="Venepally P."/>
            <person name="Hoover J."/>
            <person name="Nierman W."/>
            <person name="Chung J."/>
            <person name="Losada L."/>
        </authorList>
    </citation>
    <scope>NUCLEOTIDE SEQUENCE [LARGE SCALE GENOMIC DNA]</scope>
    <source>
        <strain evidence="7 8">NIH1004</strain>
    </source>
</reference>
<dbReference type="AlphaFoldDB" id="A0A4S3IZY1"/>
<dbReference type="PANTHER" id="PTHR42973:SF22">
    <property type="entry name" value="FAD-BINDING PCMH-TYPE DOMAIN-CONTAINING PROTEIN-RELATED"/>
    <property type="match status" value="1"/>
</dbReference>
<keyword evidence="2" id="KW-0285">Flavoprotein</keyword>
<feature type="domain" description="FAD-binding PCMH-type" evidence="6">
    <location>
        <begin position="60"/>
        <end position="237"/>
    </location>
</feature>